<name>A0A0R3X395_HYDTA</name>
<feature type="chain" id="PRO_5043133162" evidence="2">
    <location>
        <begin position="20"/>
        <end position="370"/>
    </location>
</feature>
<feature type="compositionally biased region" description="Low complexity" evidence="1">
    <location>
        <begin position="97"/>
        <end position="114"/>
    </location>
</feature>
<evidence type="ECO:0000313" key="3">
    <source>
        <dbReference type="EMBL" id="VDM32249.1"/>
    </source>
</evidence>
<reference evidence="3 4" key="2">
    <citation type="submission" date="2018-11" db="EMBL/GenBank/DDBJ databases">
        <authorList>
            <consortium name="Pathogen Informatics"/>
        </authorList>
    </citation>
    <scope>NUCLEOTIDE SEQUENCE [LARGE SCALE GENOMIC DNA]</scope>
</reference>
<feature type="compositionally biased region" description="Basic and acidic residues" evidence="1">
    <location>
        <begin position="75"/>
        <end position="87"/>
    </location>
</feature>
<dbReference type="AlphaFoldDB" id="A0A0R3X395"/>
<accession>A0A0R3X395</accession>
<feature type="region of interest" description="Disordered" evidence="1">
    <location>
        <begin position="145"/>
        <end position="199"/>
    </location>
</feature>
<protein>
    <submittedName>
        <fullName evidence="5">Secreted mucin</fullName>
    </submittedName>
</protein>
<organism evidence="5">
    <name type="scientific">Hydatigena taeniaeformis</name>
    <name type="common">Feline tapeworm</name>
    <name type="synonym">Taenia taeniaeformis</name>
    <dbReference type="NCBI Taxonomy" id="6205"/>
    <lineage>
        <taxon>Eukaryota</taxon>
        <taxon>Metazoa</taxon>
        <taxon>Spiralia</taxon>
        <taxon>Lophotrochozoa</taxon>
        <taxon>Platyhelminthes</taxon>
        <taxon>Cestoda</taxon>
        <taxon>Eucestoda</taxon>
        <taxon>Cyclophyllidea</taxon>
        <taxon>Taeniidae</taxon>
        <taxon>Hydatigera</taxon>
    </lineage>
</organism>
<feature type="region of interest" description="Disordered" evidence="1">
    <location>
        <begin position="23"/>
        <end position="127"/>
    </location>
</feature>
<feature type="compositionally biased region" description="Basic and acidic residues" evidence="1">
    <location>
        <begin position="167"/>
        <end position="176"/>
    </location>
</feature>
<evidence type="ECO:0000313" key="4">
    <source>
        <dbReference type="Proteomes" id="UP000274429"/>
    </source>
</evidence>
<evidence type="ECO:0000256" key="2">
    <source>
        <dbReference type="SAM" id="SignalP"/>
    </source>
</evidence>
<sequence>MKALVLGALVLVLVTVAFCIPATGKNGKFTQHPTRSRGVKTSGESERTALGNELQNSGPGSEPGGDSTNQNANDSGRRGRKSEEKNRPRGRKRTEGTTASTTPATTITTSTAIPQIAESSKTPEPDFVFDNYKTIQEVDDAESINATTKSVSEESKNTKAGIAVTTDKMDSMEGKNKNKAPISKKQSSDKNAAKSSGLHEYHQSRPYLDYYQEVPPEYLMPQMEEFPYEPQSTSWNIYGHNFYPSSPMGGSPHWSPLQDQLYETLYNPMWPEEEQFYDMGPYWWDNMVQINKESCCSKKNKKKTTTTTVATVSTTTTAPTTTSSSVATELVATSLPTTTTTAAAAIMDTTATTISNTNSTWKRIEGLLRG</sequence>
<dbReference type="Proteomes" id="UP000274429">
    <property type="component" value="Unassembled WGS sequence"/>
</dbReference>
<dbReference type="EMBL" id="UYWX01020405">
    <property type="protein sequence ID" value="VDM32249.1"/>
    <property type="molecule type" value="Genomic_DNA"/>
</dbReference>
<keyword evidence="4" id="KW-1185">Reference proteome</keyword>
<evidence type="ECO:0000256" key="1">
    <source>
        <dbReference type="SAM" id="MobiDB-lite"/>
    </source>
</evidence>
<evidence type="ECO:0000313" key="5">
    <source>
        <dbReference type="WBParaSite" id="TTAC_0000780601-mRNA-1"/>
    </source>
</evidence>
<dbReference type="WBParaSite" id="TTAC_0000780601-mRNA-1">
    <property type="protein sequence ID" value="TTAC_0000780601-mRNA-1"/>
    <property type="gene ID" value="TTAC_0000780601"/>
</dbReference>
<feature type="signal peptide" evidence="2">
    <location>
        <begin position="1"/>
        <end position="19"/>
    </location>
</feature>
<proteinExistence type="predicted"/>
<reference evidence="5" key="1">
    <citation type="submission" date="2017-02" db="UniProtKB">
        <authorList>
            <consortium name="WormBaseParasite"/>
        </authorList>
    </citation>
    <scope>IDENTIFICATION</scope>
</reference>
<keyword evidence="2" id="KW-0732">Signal</keyword>
<dbReference type="OrthoDB" id="6273326at2759"/>
<gene>
    <name evidence="3" type="ORF">TTAC_LOCUS7791</name>
</gene>
<feature type="compositionally biased region" description="Basic and acidic residues" evidence="1">
    <location>
        <begin position="186"/>
        <end position="199"/>
    </location>
</feature>